<dbReference type="PRINTS" id="PR00260">
    <property type="entry name" value="CHEMTRNSDUCR"/>
</dbReference>
<evidence type="ECO:0000313" key="9">
    <source>
        <dbReference type="Proteomes" id="UP000634011"/>
    </source>
</evidence>
<evidence type="ECO:0000259" key="6">
    <source>
        <dbReference type="PROSITE" id="PS50111"/>
    </source>
</evidence>
<feature type="transmembrane region" description="Helical" evidence="5">
    <location>
        <begin position="192"/>
        <end position="213"/>
    </location>
</feature>
<dbReference type="GO" id="GO:0004888">
    <property type="term" value="F:transmembrane signaling receptor activity"/>
    <property type="evidence" value="ECO:0007669"/>
    <property type="project" value="InterPro"/>
</dbReference>
<dbReference type="InterPro" id="IPR003660">
    <property type="entry name" value="HAMP_dom"/>
</dbReference>
<dbReference type="PANTHER" id="PTHR43531">
    <property type="entry name" value="PROTEIN ICFG"/>
    <property type="match status" value="1"/>
</dbReference>
<dbReference type="GO" id="GO:0005886">
    <property type="term" value="C:plasma membrane"/>
    <property type="evidence" value="ECO:0007669"/>
    <property type="project" value="TreeGrafter"/>
</dbReference>
<keyword evidence="2" id="KW-0488">Methylation</keyword>
<dbReference type="GO" id="GO:0007165">
    <property type="term" value="P:signal transduction"/>
    <property type="evidence" value="ECO:0007669"/>
    <property type="project" value="UniProtKB-KW"/>
</dbReference>
<feature type="domain" description="HAMP" evidence="7">
    <location>
        <begin position="214"/>
        <end position="266"/>
    </location>
</feature>
<accession>A0A923HPQ6</accession>
<dbReference type="SUPFAM" id="SSF58104">
    <property type="entry name" value="Methyl-accepting chemotaxis protein (MCP) signaling domain"/>
    <property type="match status" value="1"/>
</dbReference>
<evidence type="ECO:0000259" key="7">
    <source>
        <dbReference type="PROSITE" id="PS50885"/>
    </source>
</evidence>
<dbReference type="SMART" id="SM00304">
    <property type="entry name" value="HAMP"/>
    <property type="match status" value="1"/>
</dbReference>
<reference evidence="8" key="1">
    <citation type="submission" date="2020-08" db="EMBL/GenBank/DDBJ databases">
        <title>Novel species isolated from subtropical streams in China.</title>
        <authorList>
            <person name="Lu H."/>
        </authorList>
    </citation>
    <scope>NUCLEOTIDE SEQUENCE</scope>
    <source>
        <strain evidence="8">KACC 12607</strain>
    </source>
</reference>
<organism evidence="8 9">
    <name type="scientific">Undibacterium jejuense</name>
    <dbReference type="NCBI Taxonomy" id="1344949"/>
    <lineage>
        <taxon>Bacteria</taxon>
        <taxon>Pseudomonadati</taxon>
        <taxon>Pseudomonadota</taxon>
        <taxon>Betaproteobacteria</taxon>
        <taxon>Burkholderiales</taxon>
        <taxon>Oxalobacteraceae</taxon>
        <taxon>Undibacterium</taxon>
    </lineage>
</organism>
<dbReference type="PROSITE" id="PS50111">
    <property type="entry name" value="CHEMOTAXIS_TRANSDUC_2"/>
    <property type="match status" value="1"/>
</dbReference>
<dbReference type="PROSITE" id="PS50885">
    <property type="entry name" value="HAMP"/>
    <property type="match status" value="1"/>
</dbReference>
<dbReference type="InterPro" id="IPR024478">
    <property type="entry name" value="HlyB_4HB_MCP"/>
</dbReference>
<dbReference type="EMBL" id="JACOFV010000008">
    <property type="protein sequence ID" value="MBC3862478.1"/>
    <property type="molecule type" value="Genomic_DNA"/>
</dbReference>
<dbReference type="Proteomes" id="UP000634011">
    <property type="component" value="Unassembled WGS sequence"/>
</dbReference>
<keyword evidence="5" id="KW-0472">Membrane</keyword>
<evidence type="ECO:0000256" key="3">
    <source>
        <dbReference type="ARBA" id="ARBA00029447"/>
    </source>
</evidence>
<dbReference type="FunFam" id="1.10.287.950:FF:000001">
    <property type="entry name" value="Methyl-accepting chemotaxis sensory transducer"/>
    <property type="match status" value="1"/>
</dbReference>
<dbReference type="PANTHER" id="PTHR43531:SF14">
    <property type="entry name" value="METHYL-ACCEPTING CHEMOTAXIS PROTEIN I-RELATED"/>
    <property type="match status" value="1"/>
</dbReference>
<keyword evidence="4" id="KW-0807">Transducer</keyword>
<dbReference type="GO" id="GO:0006935">
    <property type="term" value="P:chemotaxis"/>
    <property type="evidence" value="ECO:0007669"/>
    <property type="project" value="InterPro"/>
</dbReference>
<dbReference type="Pfam" id="PF00672">
    <property type="entry name" value="HAMP"/>
    <property type="match status" value="1"/>
</dbReference>
<evidence type="ECO:0000256" key="5">
    <source>
        <dbReference type="SAM" id="Phobius"/>
    </source>
</evidence>
<dbReference type="Gene3D" id="1.10.287.950">
    <property type="entry name" value="Methyl-accepting chemotaxis protein"/>
    <property type="match status" value="1"/>
</dbReference>
<dbReference type="InterPro" id="IPR004090">
    <property type="entry name" value="Chemotax_Me-accpt_rcpt"/>
</dbReference>
<evidence type="ECO:0000313" key="8">
    <source>
        <dbReference type="EMBL" id="MBC3862478.1"/>
    </source>
</evidence>
<sequence>MKLFYDLRIASKLLLGFVSLLILTSFLGIFSVYQLSSVNQTTVDLGANWMPSVNAAMGIKERMSRLRTQEMQIVLSAGDPANVDKYAKRFDEYAVELKKYEEQYVKLISTNEEKVYYADYLKLWDQYLTESKKIREQARAGDKDAAMATLRGASSTLNAQILTFADKIVKINVDGGMASYQTSAEIYKSSKIWIIFLCVASVSLGLVLAFWIARVVSRPLQAAVRIAKTVASGDLSSDIYADTKDETGQLLQALKEMNGNLLSVVREVRQGTDTIATASTQIANGNMDLSARTESQAGSLEETASSMEELTSTVKHNSDNARQANQLAQSATAIALRGGDVVSRVVNTMDSINVSSKKIVDIISVIDGIAFQTNILALNAAVEAARAGEQGRGFAVVASEVRNLAQRSASAAKEIKVLIDNSVAQVTQGTQLVAEAGATMNEVVSSVQKVNDVINEITSASTEQSSGIDQVNTAIIQIDQITQQNAALVEEAAAAAASLQEQASHLSRVVGVFKLDHREHTNKAMLQLG</sequence>
<comment type="subcellular location">
    <subcellularLocation>
        <location evidence="1">Membrane</location>
    </subcellularLocation>
</comment>
<keyword evidence="5" id="KW-0812">Transmembrane</keyword>
<dbReference type="InterPro" id="IPR051310">
    <property type="entry name" value="MCP_chemotaxis"/>
</dbReference>
<dbReference type="CDD" id="cd06225">
    <property type="entry name" value="HAMP"/>
    <property type="match status" value="1"/>
</dbReference>
<protein>
    <submittedName>
        <fullName evidence="8">MCP four helix bundle domain-containing protein</fullName>
    </submittedName>
</protein>
<dbReference type="Pfam" id="PF12729">
    <property type="entry name" value="4HB_MCP_1"/>
    <property type="match status" value="1"/>
</dbReference>
<gene>
    <name evidence="8" type="ORF">H8K32_10240</name>
</gene>
<dbReference type="Pfam" id="PF00015">
    <property type="entry name" value="MCPsignal"/>
    <property type="match status" value="1"/>
</dbReference>
<evidence type="ECO:0000256" key="4">
    <source>
        <dbReference type="PROSITE-ProRule" id="PRU00284"/>
    </source>
</evidence>
<evidence type="ECO:0000256" key="2">
    <source>
        <dbReference type="ARBA" id="ARBA00022481"/>
    </source>
</evidence>
<comment type="caution">
    <text evidence="8">The sequence shown here is derived from an EMBL/GenBank/DDBJ whole genome shotgun (WGS) entry which is preliminary data.</text>
</comment>
<comment type="similarity">
    <text evidence="3">Belongs to the methyl-accepting chemotaxis (MCP) protein family.</text>
</comment>
<dbReference type="CDD" id="cd11386">
    <property type="entry name" value="MCP_signal"/>
    <property type="match status" value="1"/>
</dbReference>
<feature type="domain" description="Methyl-accepting transducer" evidence="6">
    <location>
        <begin position="271"/>
        <end position="500"/>
    </location>
</feature>
<keyword evidence="9" id="KW-1185">Reference proteome</keyword>
<proteinExistence type="inferred from homology"/>
<keyword evidence="5" id="KW-1133">Transmembrane helix</keyword>
<name>A0A923HPQ6_9BURK</name>
<dbReference type="Gene3D" id="6.10.340.10">
    <property type="match status" value="1"/>
</dbReference>
<evidence type="ECO:0000256" key="1">
    <source>
        <dbReference type="ARBA" id="ARBA00004370"/>
    </source>
</evidence>
<dbReference type="AlphaFoldDB" id="A0A923HPQ6"/>
<dbReference type="RefSeq" id="WP_186912401.1">
    <property type="nucleotide sequence ID" value="NZ_JACOFV010000008.1"/>
</dbReference>
<feature type="transmembrane region" description="Helical" evidence="5">
    <location>
        <begin position="12"/>
        <end position="33"/>
    </location>
</feature>
<dbReference type="InterPro" id="IPR004089">
    <property type="entry name" value="MCPsignal_dom"/>
</dbReference>
<dbReference type="SMART" id="SM00283">
    <property type="entry name" value="MA"/>
    <property type="match status" value="1"/>
</dbReference>